<keyword evidence="3" id="KW-1185">Reference proteome</keyword>
<name>K2ID40_9PROT</name>
<dbReference type="STRING" id="1207063.P24_18289"/>
<accession>K2ID40</accession>
<dbReference type="AlphaFoldDB" id="K2ID40"/>
<gene>
    <name evidence="2" type="ORF">P24_18289</name>
</gene>
<feature type="chain" id="PRO_5003858805" description="CopL family metal-binding regulatory protein" evidence="1">
    <location>
        <begin position="48"/>
        <end position="141"/>
    </location>
</feature>
<reference evidence="2 3" key="1">
    <citation type="journal article" date="2012" name="J. Bacteriol.">
        <title>Genome Sequence of Oceanibaculum indicum Type Strain P24.</title>
        <authorList>
            <person name="Lai Q."/>
            <person name="Shao Z."/>
        </authorList>
    </citation>
    <scope>NUCLEOTIDE SEQUENCE [LARGE SCALE GENOMIC DNA]</scope>
    <source>
        <strain evidence="2 3">P24</strain>
    </source>
</reference>
<keyword evidence="1" id="KW-0732">Signal</keyword>
<feature type="signal peptide" evidence="1">
    <location>
        <begin position="1"/>
        <end position="47"/>
    </location>
</feature>
<comment type="caution">
    <text evidence="2">The sequence shown here is derived from an EMBL/GenBank/DDBJ whole genome shotgun (WGS) entry which is preliminary data.</text>
</comment>
<dbReference type="EMBL" id="AMRL01000042">
    <property type="protein sequence ID" value="EKE67896.1"/>
    <property type="molecule type" value="Genomic_DNA"/>
</dbReference>
<proteinExistence type="predicted"/>
<evidence type="ECO:0000313" key="2">
    <source>
        <dbReference type="EMBL" id="EKE67896.1"/>
    </source>
</evidence>
<organism evidence="2 3">
    <name type="scientific">Oceanibaculum indicum P24</name>
    <dbReference type="NCBI Taxonomy" id="1207063"/>
    <lineage>
        <taxon>Bacteria</taxon>
        <taxon>Pseudomonadati</taxon>
        <taxon>Pseudomonadota</taxon>
        <taxon>Alphaproteobacteria</taxon>
        <taxon>Rhodospirillales</taxon>
        <taxon>Oceanibaculaceae</taxon>
        <taxon>Oceanibaculum</taxon>
    </lineage>
</organism>
<dbReference type="Proteomes" id="UP000006746">
    <property type="component" value="Unassembled WGS sequence"/>
</dbReference>
<protein>
    <recommendedName>
        <fullName evidence="4">CopL family metal-binding regulatory protein</fullName>
    </recommendedName>
</protein>
<evidence type="ECO:0000313" key="3">
    <source>
        <dbReference type="Proteomes" id="UP000006746"/>
    </source>
</evidence>
<evidence type="ECO:0000256" key="1">
    <source>
        <dbReference type="SAM" id="SignalP"/>
    </source>
</evidence>
<sequence>MCRRWIAGKMSSLKTDRRDSMKRGFADIVRMAALCCLLLLSAPDAFAAASAQGHDFQQATHSVVAADMVSAATAAHPCERATNSGLLDCGCVQLCLASGVLPTVLRIDDAGKTGVLSARPYRLARTGYSPAKHPPRLPAPV</sequence>
<evidence type="ECO:0008006" key="4">
    <source>
        <dbReference type="Google" id="ProtNLM"/>
    </source>
</evidence>